<name>A0A2W7RXZ2_9BACT</name>
<proteinExistence type="predicted"/>
<feature type="domain" description="Response regulatory" evidence="3">
    <location>
        <begin position="6"/>
        <end position="124"/>
    </location>
</feature>
<evidence type="ECO:0000256" key="2">
    <source>
        <dbReference type="PROSITE-ProRule" id="PRU00169"/>
    </source>
</evidence>
<feature type="modified residue" description="4-aspartylphosphate" evidence="2">
    <location>
        <position position="59"/>
    </location>
</feature>
<dbReference type="InterPro" id="IPR000792">
    <property type="entry name" value="Tscrpt_reg_LuxR_C"/>
</dbReference>
<dbReference type="SUPFAM" id="SSF46894">
    <property type="entry name" value="C-terminal effector domain of the bipartite response regulators"/>
    <property type="match status" value="1"/>
</dbReference>
<comment type="caution">
    <text evidence="4">The sequence shown here is derived from an EMBL/GenBank/DDBJ whole genome shotgun (WGS) entry which is preliminary data.</text>
</comment>
<dbReference type="InterPro" id="IPR011006">
    <property type="entry name" value="CheY-like_superfamily"/>
</dbReference>
<dbReference type="PANTHER" id="PTHR43214:SF43">
    <property type="entry name" value="TWO-COMPONENT RESPONSE REGULATOR"/>
    <property type="match status" value="1"/>
</dbReference>
<dbReference type="Proteomes" id="UP000249720">
    <property type="component" value="Unassembled WGS sequence"/>
</dbReference>
<dbReference type="Pfam" id="PF00072">
    <property type="entry name" value="Response_reg"/>
    <property type="match status" value="1"/>
</dbReference>
<protein>
    <submittedName>
        <fullName evidence="4">DNA-binding NarL/FixJ family response regulator</fullName>
    </submittedName>
</protein>
<keyword evidence="5" id="KW-1185">Reference proteome</keyword>
<evidence type="ECO:0000313" key="4">
    <source>
        <dbReference type="EMBL" id="PZX59469.1"/>
    </source>
</evidence>
<dbReference type="PROSITE" id="PS50110">
    <property type="entry name" value="RESPONSE_REGULATORY"/>
    <property type="match status" value="1"/>
</dbReference>
<sequence>MATPFSAAIVDDRLRDLELVKTNLQKIKNCSILCTHTNPYHFFEHLNTTRHLPDIVITDCQMPEIDGMALTRLMKLFFPSIQIIVVSGLLVESDVAELIDIGANAVIAKGSLQILNNQSLPLAIDAIQQNKVFIDPFWNQSLIQKMRKQTQKKKEELKTPHFSQHELKILQLLVTHPDYEKIAEFLNVSKRTVEGYVQKISEKTPDNSKKSKLIAYGLKHYLVHLFRG</sequence>
<accession>A0A2W7RXZ2</accession>
<reference evidence="4 5" key="1">
    <citation type="submission" date="2018-06" db="EMBL/GenBank/DDBJ databases">
        <title>Genomic Encyclopedia of Archaeal and Bacterial Type Strains, Phase II (KMG-II): from individual species to whole genera.</title>
        <authorList>
            <person name="Goeker M."/>
        </authorList>
    </citation>
    <scope>NUCLEOTIDE SEQUENCE [LARGE SCALE GENOMIC DNA]</scope>
    <source>
        <strain evidence="4 5">DSM 23241</strain>
    </source>
</reference>
<dbReference type="InterPro" id="IPR039420">
    <property type="entry name" value="WalR-like"/>
</dbReference>
<dbReference type="SMART" id="SM00448">
    <property type="entry name" value="REC"/>
    <property type="match status" value="1"/>
</dbReference>
<evidence type="ECO:0000259" key="3">
    <source>
        <dbReference type="PROSITE" id="PS50110"/>
    </source>
</evidence>
<dbReference type="InterPro" id="IPR001789">
    <property type="entry name" value="Sig_transdc_resp-reg_receiver"/>
</dbReference>
<keyword evidence="2" id="KW-0597">Phosphoprotein</keyword>
<dbReference type="SUPFAM" id="SSF52172">
    <property type="entry name" value="CheY-like"/>
    <property type="match status" value="1"/>
</dbReference>
<dbReference type="Pfam" id="PF00196">
    <property type="entry name" value="GerE"/>
    <property type="match status" value="1"/>
</dbReference>
<dbReference type="Gene3D" id="3.40.50.2300">
    <property type="match status" value="1"/>
</dbReference>
<organism evidence="4 5">
    <name type="scientific">Hydrotalea sandarakina</name>
    <dbReference type="NCBI Taxonomy" id="1004304"/>
    <lineage>
        <taxon>Bacteria</taxon>
        <taxon>Pseudomonadati</taxon>
        <taxon>Bacteroidota</taxon>
        <taxon>Chitinophagia</taxon>
        <taxon>Chitinophagales</taxon>
        <taxon>Chitinophagaceae</taxon>
        <taxon>Hydrotalea</taxon>
    </lineage>
</organism>
<dbReference type="Gene3D" id="1.10.10.10">
    <property type="entry name" value="Winged helix-like DNA-binding domain superfamily/Winged helix DNA-binding domain"/>
    <property type="match status" value="1"/>
</dbReference>
<dbReference type="GO" id="GO:0003677">
    <property type="term" value="F:DNA binding"/>
    <property type="evidence" value="ECO:0007669"/>
    <property type="project" value="UniProtKB-KW"/>
</dbReference>
<dbReference type="InterPro" id="IPR016032">
    <property type="entry name" value="Sig_transdc_resp-reg_C-effctor"/>
</dbReference>
<dbReference type="PANTHER" id="PTHR43214">
    <property type="entry name" value="TWO-COMPONENT RESPONSE REGULATOR"/>
    <property type="match status" value="1"/>
</dbReference>
<evidence type="ECO:0000256" key="1">
    <source>
        <dbReference type="ARBA" id="ARBA00023125"/>
    </source>
</evidence>
<gene>
    <name evidence="4" type="ORF">LX80_02809</name>
</gene>
<evidence type="ECO:0000313" key="5">
    <source>
        <dbReference type="Proteomes" id="UP000249720"/>
    </source>
</evidence>
<dbReference type="GO" id="GO:0006355">
    <property type="term" value="P:regulation of DNA-templated transcription"/>
    <property type="evidence" value="ECO:0007669"/>
    <property type="project" value="InterPro"/>
</dbReference>
<keyword evidence="1 4" id="KW-0238">DNA-binding</keyword>
<dbReference type="InterPro" id="IPR036388">
    <property type="entry name" value="WH-like_DNA-bd_sf"/>
</dbReference>
<dbReference type="EMBL" id="QKZV01000014">
    <property type="protein sequence ID" value="PZX59469.1"/>
    <property type="molecule type" value="Genomic_DNA"/>
</dbReference>
<dbReference type="GO" id="GO:0000160">
    <property type="term" value="P:phosphorelay signal transduction system"/>
    <property type="evidence" value="ECO:0007669"/>
    <property type="project" value="InterPro"/>
</dbReference>
<dbReference type="AlphaFoldDB" id="A0A2W7RXZ2"/>
<dbReference type="RefSeq" id="WP_170120475.1">
    <property type="nucleotide sequence ID" value="NZ_QKZV01000014.1"/>
</dbReference>